<dbReference type="PRINTS" id="PR00397">
    <property type="entry name" value="SIROHAEM"/>
</dbReference>
<evidence type="ECO:0000256" key="8">
    <source>
        <dbReference type="ARBA" id="ARBA00023004"/>
    </source>
</evidence>
<dbReference type="InterPro" id="IPR006066">
    <property type="entry name" value="NO2/SO3_Rdtase_FeS/sirohaem_BS"/>
</dbReference>
<reference evidence="13 14" key="1">
    <citation type="submission" date="2019-03" db="EMBL/GenBank/DDBJ databases">
        <title>Sequencing the genomes of 1000 actinobacteria strains.</title>
        <authorList>
            <person name="Klenk H.-P."/>
        </authorList>
    </citation>
    <scope>NUCLEOTIDE SEQUENCE [LARGE SCALE GENOMIC DNA]</scope>
    <source>
        <strain evidence="13 14">DSM 18936</strain>
    </source>
</reference>
<protein>
    <recommendedName>
        <fullName evidence="2">assimilatory sulfite reductase (ferredoxin)</fullName>
        <ecNumber evidence="2">1.8.7.1</ecNumber>
    </recommendedName>
</protein>
<organism evidence="13 14">
    <name type="scientific">Ilumatobacter fluminis</name>
    <dbReference type="NCBI Taxonomy" id="467091"/>
    <lineage>
        <taxon>Bacteria</taxon>
        <taxon>Bacillati</taxon>
        <taxon>Actinomycetota</taxon>
        <taxon>Acidimicrobiia</taxon>
        <taxon>Acidimicrobiales</taxon>
        <taxon>Ilumatobacteraceae</taxon>
        <taxon>Ilumatobacter</taxon>
    </lineage>
</organism>
<dbReference type="PANTHER" id="PTHR32439:SF9">
    <property type="entry name" value="BLR3264 PROTEIN"/>
    <property type="match status" value="1"/>
</dbReference>
<keyword evidence="14" id="KW-1185">Reference proteome</keyword>
<feature type="domain" description="Nitrite/Sulfite reductase ferredoxin-like" evidence="12">
    <location>
        <begin position="371"/>
        <end position="422"/>
    </location>
</feature>
<gene>
    <name evidence="13" type="ORF">BDK89_0994</name>
</gene>
<evidence type="ECO:0000256" key="9">
    <source>
        <dbReference type="ARBA" id="ARBA00023014"/>
    </source>
</evidence>
<dbReference type="Pfam" id="PF03460">
    <property type="entry name" value="NIR_SIR_ferr"/>
    <property type="match status" value="2"/>
</dbReference>
<comment type="caution">
    <text evidence="13">The sequence shown here is derived from an EMBL/GenBank/DDBJ whole genome shotgun (WGS) entry which is preliminary data.</text>
</comment>
<evidence type="ECO:0000256" key="10">
    <source>
        <dbReference type="ARBA" id="ARBA00049518"/>
    </source>
</evidence>
<comment type="catalytic activity">
    <reaction evidence="10">
        <text>hydrogen sulfide + 6 oxidized [2Fe-2S]-[ferredoxin] + 3 H2O = sulfite + 6 reduced [2Fe-2S]-[ferredoxin] + 7 H(+)</text>
        <dbReference type="Rhea" id="RHEA:23132"/>
        <dbReference type="Rhea" id="RHEA-COMP:10000"/>
        <dbReference type="Rhea" id="RHEA-COMP:10001"/>
        <dbReference type="ChEBI" id="CHEBI:15377"/>
        <dbReference type="ChEBI" id="CHEBI:15378"/>
        <dbReference type="ChEBI" id="CHEBI:17359"/>
        <dbReference type="ChEBI" id="CHEBI:29919"/>
        <dbReference type="ChEBI" id="CHEBI:33737"/>
        <dbReference type="ChEBI" id="CHEBI:33738"/>
        <dbReference type="EC" id="1.8.7.1"/>
    </reaction>
</comment>
<dbReference type="Gene3D" id="3.30.413.10">
    <property type="entry name" value="Sulfite Reductase Hemoprotein, domain 1"/>
    <property type="match status" value="2"/>
</dbReference>
<evidence type="ECO:0000256" key="1">
    <source>
        <dbReference type="ARBA" id="ARBA00003247"/>
    </source>
</evidence>
<evidence type="ECO:0000313" key="14">
    <source>
        <dbReference type="Proteomes" id="UP000294558"/>
    </source>
</evidence>
<keyword evidence="9" id="KW-0411">Iron-sulfur</keyword>
<keyword evidence="6" id="KW-0883">Thioether bond</keyword>
<sequence length="611" mass="66971">MTILDRPDTDRRDEHGIDVLPVEEWDAGQVADIEKFRDQLAGYLSGDVPEDVFRVFRLTNGIYGQRQGGTNQMVRVKVPYGSMTPEQLEMMAHIAERYSRGWGHITTRQNLQFHFVQLTDIPDVMELMASVGLTSREACGDTVRNIQGCHLAGACPQEVLDITQWAEAAYQHFVRNPLGQRLPRKFKINFSGCATDCGQAMFNDAGVIAVTRTLDDGTVERGFRVYVAGGLGATPHPALALEEFTPRDQLMPTIEAILRVFNEAGNRDNKLRARMKWLVDTLGFEEVQRRVFASRKFLVASSSWPGGIPDEVEQHGDDPAGSTTDGEITKIGQGIDTRPVSIGGLSPYVRWHHANVVRGAANGSVSAYAYAQLGDITADQFRALAAIQREFGAGVRLSNRQNVVFRDLTDEQLPTLYERLDAIDMAQPGAELVRDVVACPGADTCNLAVTQSRGLAKAIGDRLEEEGLAEVGGLRINISGCTNSCGQHHVADIGFFGAERRANGRSAPGYQMLLGGYVGDEQIHFGDKATRLPAKNAAEAAVRVIRRFAGEREAGETFRTWLDRVGGAKALGTDLKELDAFPEFEDNPDFYIDFGETGPYVAEIGESECAT</sequence>
<comment type="function">
    <text evidence="1">Catalyzes the reduction of sulfite to sulfide, a step in the biosynthesis of sulfur-containing amino acids and cofactors.</text>
</comment>
<evidence type="ECO:0000313" key="13">
    <source>
        <dbReference type="EMBL" id="TDT15424.1"/>
    </source>
</evidence>
<name>A0A4R7HXT0_9ACTN</name>
<dbReference type="InterPro" id="IPR045854">
    <property type="entry name" value="NO2/SO3_Rdtase_4Fe4S_sf"/>
</dbReference>
<dbReference type="InterPro" id="IPR006067">
    <property type="entry name" value="NO2/SO3_Rdtase_4Fe4S_dom"/>
</dbReference>
<dbReference type="Proteomes" id="UP000294558">
    <property type="component" value="Unassembled WGS sequence"/>
</dbReference>
<keyword evidence="4" id="KW-0349">Heme</keyword>
<dbReference type="AlphaFoldDB" id="A0A4R7HXT0"/>
<dbReference type="EMBL" id="SOAU01000001">
    <property type="protein sequence ID" value="TDT15424.1"/>
    <property type="molecule type" value="Genomic_DNA"/>
</dbReference>
<keyword evidence="5" id="KW-0479">Metal-binding</keyword>
<dbReference type="SUPFAM" id="SSF56014">
    <property type="entry name" value="Nitrite and sulphite reductase 4Fe-4S domain-like"/>
    <property type="match status" value="2"/>
</dbReference>
<evidence type="ECO:0000256" key="7">
    <source>
        <dbReference type="ARBA" id="ARBA00023002"/>
    </source>
</evidence>
<dbReference type="GO" id="GO:0051539">
    <property type="term" value="F:4 iron, 4 sulfur cluster binding"/>
    <property type="evidence" value="ECO:0007669"/>
    <property type="project" value="UniProtKB-KW"/>
</dbReference>
<dbReference type="InterPro" id="IPR036136">
    <property type="entry name" value="Nit/Sulf_reduc_fer-like_dom_sf"/>
</dbReference>
<evidence type="ECO:0000259" key="11">
    <source>
        <dbReference type="Pfam" id="PF01077"/>
    </source>
</evidence>
<evidence type="ECO:0000256" key="4">
    <source>
        <dbReference type="ARBA" id="ARBA00022617"/>
    </source>
</evidence>
<keyword evidence="7" id="KW-0560">Oxidoreductase</keyword>
<dbReference type="GO" id="GO:0046872">
    <property type="term" value="F:metal ion binding"/>
    <property type="evidence" value="ECO:0007669"/>
    <property type="project" value="UniProtKB-KW"/>
</dbReference>
<dbReference type="InterPro" id="IPR005117">
    <property type="entry name" value="NiRdtase/SiRdtase_haem-b_fer"/>
</dbReference>
<feature type="domain" description="Nitrite/Sulfite reductase ferredoxin-like" evidence="12">
    <location>
        <begin position="63"/>
        <end position="130"/>
    </location>
</feature>
<accession>A0A4R7HXT0</accession>
<feature type="domain" description="Nitrite/sulphite reductase 4Fe-4S" evidence="11">
    <location>
        <begin position="139"/>
        <end position="291"/>
    </location>
</feature>
<evidence type="ECO:0000256" key="5">
    <source>
        <dbReference type="ARBA" id="ARBA00022723"/>
    </source>
</evidence>
<dbReference type="EC" id="1.8.7.1" evidence="2"/>
<dbReference type="SUPFAM" id="SSF55124">
    <property type="entry name" value="Nitrite/Sulfite reductase N-terminal domain-like"/>
    <property type="match status" value="2"/>
</dbReference>
<dbReference type="GO" id="GO:0020037">
    <property type="term" value="F:heme binding"/>
    <property type="evidence" value="ECO:0007669"/>
    <property type="project" value="InterPro"/>
</dbReference>
<dbReference type="GO" id="GO:0050311">
    <property type="term" value="F:sulfite reductase (ferredoxin) activity"/>
    <property type="evidence" value="ECO:0007669"/>
    <property type="project" value="UniProtKB-EC"/>
</dbReference>
<feature type="domain" description="Nitrite/sulphite reductase 4Fe-4S" evidence="11">
    <location>
        <begin position="432"/>
        <end position="569"/>
    </location>
</feature>
<proteinExistence type="predicted"/>
<dbReference type="Pfam" id="PF01077">
    <property type="entry name" value="NIR_SIR"/>
    <property type="match status" value="2"/>
</dbReference>
<evidence type="ECO:0000256" key="6">
    <source>
        <dbReference type="ARBA" id="ARBA00022784"/>
    </source>
</evidence>
<evidence type="ECO:0000259" key="12">
    <source>
        <dbReference type="Pfam" id="PF03460"/>
    </source>
</evidence>
<dbReference type="RefSeq" id="WP_133867873.1">
    <property type="nucleotide sequence ID" value="NZ_JAVJPS010000004.1"/>
</dbReference>
<keyword evidence="8" id="KW-0408">Iron</keyword>
<keyword evidence="3" id="KW-0004">4Fe-4S</keyword>
<evidence type="ECO:0000256" key="3">
    <source>
        <dbReference type="ARBA" id="ARBA00022485"/>
    </source>
</evidence>
<dbReference type="PROSITE" id="PS00365">
    <property type="entry name" value="NIR_SIR"/>
    <property type="match status" value="1"/>
</dbReference>
<evidence type="ECO:0000256" key="2">
    <source>
        <dbReference type="ARBA" id="ARBA00012353"/>
    </source>
</evidence>
<dbReference type="PANTHER" id="PTHR32439">
    <property type="entry name" value="FERREDOXIN--NITRITE REDUCTASE, CHLOROPLASTIC"/>
    <property type="match status" value="1"/>
</dbReference>
<dbReference type="InterPro" id="IPR051329">
    <property type="entry name" value="NIR_SIR_4Fe-4S"/>
</dbReference>
<dbReference type="OrthoDB" id="3189055at2"/>